<dbReference type="Proteomes" id="UP000002361">
    <property type="component" value="Chromosome"/>
</dbReference>
<dbReference type="STRING" id="272942.RCAP_rcc01677"/>
<gene>
    <name evidence="2" type="ordered locus">RCAP_rcc01677</name>
</gene>
<dbReference type="HOGENOM" id="CLU_3172549_0_0_5"/>
<reference key="1">
    <citation type="submission" date="2008-12" db="EMBL/GenBank/DDBJ databases">
        <title>Complete genome sequence of Rhodobacter capsulatus SB1003.</title>
        <authorList>
            <person name="Strnad H."/>
            <person name="Lapidus A."/>
            <person name="Vlcek C."/>
            <person name="Ulbrich P."/>
            <person name="Paces J."/>
            <person name="Maltsev N."/>
            <person name="Kumar V."/>
            <person name="Kogan Y."/>
            <person name="Milgram A."/>
            <person name="Rebrekov D."/>
            <person name="Mazur M."/>
            <person name="Cox R."/>
            <person name="Kyrpides N."/>
            <person name="Kolar M."/>
            <person name="Sachova J."/>
            <person name="Ridl J."/>
            <person name="Ivanova N."/>
            <person name="Kapatral V."/>
            <person name="Los T."/>
            <person name="Lykidis A."/>
            <person name="Mikhailova N."/>
            <person name="Reznik G."/>
            <person name="Vasieva O."/>
            <person name="Fonstein M."/>
            <person name="Paces V."/>
            <person name="Haselkorn R."/>
        </authorList>
    </citation>
    <scope>NUCLEOTIDE SEQUENCE</scope>
    <source>
        <strain>SB1003</strain>
    </source>
</reference>
<evidence type="ECO:0000313" key="3">
    <source>
        <dbReference type="Proteomes" id="UP000002361"/>
    </source>
</evidence>
<organism evidence="2 3">
    <name type="scientific">Rhodobacter capsulatus (strain ATCC BAA-309 / NBRC 16581 / SB1003)</name>
    <dbReference type="NCBI Taxonomy" id="272942"/>
    <lineage>
        <taxon>Bacteria</taxon>
        <taxon>Pseudomonadati</taxon>
        <taxon>Pseudomonadota</taxon>
        <taxon>Alphaproteobacteria</taxon>
        <taxon>Rhodobacterales</taxon>
        <taxon>Rhodobacter group</taxon>
        <taxon>Rhodobacter</taxon>
    </lineage>
</organism>
<protein>
    <submittedName>
        <fullName evidence="2">Uncharacterized protein</fullName>
    </submittedName>
</protein>
<proteinExistence type="predicted"/>
<evidence type="ECO:0000313" key="2">
    <source>
        <dbReference type="EMBL" id="ADE85422.1"/>
    </source>
</evidence>
<accession>D5ATY3</accession>
<reference evidence="2 3" key="2">
    <citation type="journal article" date="2010" name="J. Bacteriol.">
        <title>Complete genome sequence of the photosynthetic purple nonsulfur bacterium Rhodobacter capsulatus SB 1003.</title>
        <authorList>
            <person name="Strnad H."/>
            <person name="Lapidus A."/>
            <person name="Paces J."/>
            <person name="Ulbrich P."/>
            <person name="Vlcek C."/>
            <person name="Paces V."/>
            <person name="Haselkorn R."/>
        </authorList>
    </citation>
    <scope>NUCLEOTIDE SEQUENCE [LARGE SCALE GENOMIC DNA]</scope>
    <source>
        <strain evidence="3">ATCC BAA-309 / NBRC 16581 / SB1003</strain>
    </source>
</reference>
<dbReference type="AlphaFoldDB" id="D5ATY3"/>
<sequence>MWFYCDMSGGDERGLASARGSPGKTGVEAARTSTDRMGFGPLNEEET</sequence>
<name>D5ATY3_RHOCB</name>
<dbReference type="KEGG" id="rcp:RCAP_rcc01677"/>
<dbReference type="EMBL" id="CP001312">
    <property type="protein sequence ID" value="ADE85422.1"/>
    <property type="molecule type" value="Genomic_DNA"/>
</dbReference>
<feature type="region of interest" description="Disordered" evidence="1">
    <location>
        <begin position="7"/>
        <end position="47"/>
    </location>
</feature>
<evidence type="ECO:0000256" key="1">
    <source>
        <dbReference type="SAM" id="MobiDB-lite"/>
    </source>
</evidence>
<keyword evidence="3" id="KW-1185">Reference proteome</keyword>